<evidence type="ECO:0000256" key="2">
    <source>
        <dbReference type="ARBA" id="ARBA00022679"/>
    </source>
</evidence>
<dbReference type="EMBL" id="QOIL01000017">
    <property type="protein sequence ID" value="RCG27097.1"/>
    <property type="molecule type" value="Genomic_DNA"/>
</dbReference>
<proteinExistence type="inferred from homology"/>
<dbReference type="Proteomes" id="UP000253094">
    <property type="component" value="Unassembled WGS sequence"/>
</dbReference>
<keyword evidence="2 4" id="KW-0808">Transferase</keyword>
<dbReference type="InterPro" id="IPR029056">
    <property type="entry name" value="Ribokinase-like"/>
</dbReference>
<dbReference type="RefSeq" id="WP_114031863.1">
    <property type="nucleotide sequence ID" value="NZ_QOIL01000017.1"/>
</dbReference>
<dbReference type="OrthoDB" id="9795789at2"/>
<dbReference type="InterPro" id="IPR002139">
    <property type="entry name" value="Ribo/fructo_kinase"/>
</dbReference>
<evidence type="ECO:0000313" key="6">
    <source>
        <dbReference type="EMBL" id="RCG27097.1"/>
    </source>
</evidence>
<keyword evidence="3 4" id="KW-0418">Kinase</keyword>
<evidence type="ECO:0000256" key="1">
    <source>
        <dbReference type="ARBA" id="ARBA00010688"/>
    </source>
</evidence>
<keyword evidence="7" id="KW-1185">Reference proteome</keyword>
<evidence type="ECO:0000313" key="7">
    <source>
        <dbReference type="Proteomes" id="UP000253094"/>
    </source>
</evidence>
<evidence type="ECO:0000259" key="5">
    <source>
        <dbReference type="Pfam" id="PF00294"/>
    </source>
</evidence>
<dbReference type="InterPro" id="IPR011611">
    <property type="entry name" value="PfkB_dom"/>
</dbReference>
<organism evidence="6 7">
    <name type="scientific">Sphaerisporangium album</name>
    <dbReference type="NCBI Taxonomy" id="509200"/>
    <lineage>
        <taxon>Bacteria</taxon>
        <taxon>Bacillati</taxon>
        <taxon>Actinomycetota</taxon>
        <taxon>Actinomycetes</taxon>
        <taxon>Streptosporangiales</taxon>
        <taxon>Streptosporangiaceae</taxon>
        <taxon>Sphaerisporangium</taxon>
    </lineage>
</organism>
<gene>
    <name evidence="6" type="ORF">DQ384_27255</name>
</gene>
<comment type="similarity">
    <text evidence="1 4">Belongs to the carbohydrate kinase PfkB family.</text>
</comment>
<dbReference type="Gene3D" id="3.40.1190.20">
    <property type="match status" value="1"/>
</dbReference>
<evidence type="ECO:0000256" key="4">
    <source>
        <dbReference type="RuleBase" id="RU003704"/>
    </source>
</evidence>
<evidence type="ECO:0000256" key="3">
    <source>
        <dbReference type="ARBA" id="ARBA00022777"/>
    </source>
</evidence>
<sequence length="328" mass="32711">MTCRGLFAGLCTLDLVQSVERMPGANEKVTALGQTVAAGGPAANAAVAFAHLGGIATLVSAVGAHPLAQGVLADLAQHGVRLADLTPDAAGPPAISTIMVTRGTGDRAVVSVNGSGVRVQPPPGLADLVAANHVVHLDGHHPDLALAAARLARERGRLTVLDGGSWKPGTAELLPYVDVAVVSGDFHPPGARTPQDVLAYLAGAGVRWTAVTSGGGAVLWRGGGEAPGEVRSHPVPRVDVVDTLGAGDVLHGALTFALCRALTQALGPVTGSVPGSGDPGSVTEAVIEDTFAAALSYAIPIASAACASFGTRAWIGSGGDGSPPRTHR</sequence>
<dbReference type="Pfam" id="PF00294">
    <property type="entry name" value="PfkB"/>
    <property type="match status" value="1"/>
</dbReference>
<protein>
    <submittedName>
        <fullName evidence="6">Sugar kinase</fullName>
    </submittedName>
</protein>
<feature type="domain" description="Carbohydrate kinase PfkB" evidence="5">
    <location>
        <begin position="9"/>
        <end position="260"/>
    </location>
</feature>
<reference evidence="6 7" key="1">
    <citation type="submission" date="2018-06" db="EMBL/GenBank/DDBJ databases">
        <title>Sphaerisporangium craniellae sp. nov., isolated from a marine sponge in the South China Sea.</title>
        <authorList>
            <person name="Li L."/>
        </authorList>
    </citation>
    <scope>NUCLEOTIDE SEQUENCE [LARGE SCALE GENOMIC DNA]</scope>
    <source>
        <strain evidence="6 7">CCTCC AA 208026</strain>
    </source>
</reference>
<accession>A0A367FBM6</accession>
<name>A0A367FBM6_9ACTN</name>
<dbReference type="InterPro" id="IPR052562">
    <property type="entry name" value="Ketohexokinase-related"/>
</dbReference>
<dbReference type="SUPFAM" id="SSF53613">
    <property type="entry name" value="Ribokinase-like"/>
    <property type="match status" value="1"/>
</dbReference>
<dbReference type="PRINTS" id="PR00990">
    <property type="entry name" value="RIBOKINASE"/>
</dbReference>
<dbReference type="AlphaFoldDB" id="A0A367FBM6"/>
<dbReference type="InterPro" id="IPR002173">
    <property type="entry name" value="Carboh/pur_kinase_PfkB_CS"/>
</dbReference>
<dbReference type="PANTHER" id="PTHR42774">
    <property type="entry name" value="PHOSPHOTRANSFERASE SYSTEM TRANSPORT PROTEIN"/>
    <property type="match status" value="1"/>
</dbReference>
<dbReference type="PANTHER" id="PTHR42774:SF3">
    <property type="entry name" value="KETOHEXOKINASE"/>
    <property type="match status" value="1"/>
</dbReference>
<dbReference type="GO" id="GO:0016301">
    <property type="term" value="F:kinase activity"/>
    <property type="evidence" value="ECO:0007669"/>
    <property type="project" value="UniProtKB-KW"/>
</dbReference>
<comment type="caution">
    <text evidence="6">The sequence shown here is derived from an EMBL/GenBank/DDBJ whole genome shotgun (WGS) entry which is preliminary data.</text>
</comment>
<dbReference type="PROSITE" id="PS00584">
    <property type="entry name" value="PFKB_KINASES_2"/>
    <property type="match status" value="1"/>
</dbReference>